<dbReference type="PANTHER" id="PTHR11138:SF5">
    <property type="entry name" value="METHIONYL-TRNA FORMYLTRANSFERASE, MITOCHONDRIAL"/>
    <property type="match status" value="1"/>
</dbReference>
<keyword evidence="4 5" id="KW-0648">Protein biosynthesis</keyword>
<dbReference type="PROSITE" id="PS00373">
    <property type="entry name" value="GART"/>
    <property type="match status" value="1"/>
</dbReference>
<dbReference type="InterPro" id="IPR011034">
    <property type="entry name" value="Formyl_transferase-like_C_sf"/>
</dbReference>
<comment type="similarity">
    <text evidence="1 5">Belongs to the Fmt family.</text>
</comment>
<dbReference type="Gene3D" id="3.40.50.12230">
    <property type="match status" value="1"/>
</dbReference>
<dbReference type="CDD" id="cd08704">
    <property type="entry name" value="Met_tRNA_FMT_C"/>
    <property type="match status" value="1"/>
</dbReference>
<dbReference type="RefSeq" id="WP_164799206.1">
    <property type="nucleotide sequence ID" value="NZ_CP049225.1"/>
</dbReference>
<protein>
    <recommendedName>
        <fullName evidence="2 5">Methionyl-tRNA formyltransferase</fullName>
        <ecNumber evidence="2 5">2.1.2.9</ecNumber>
    </recommendedName>
</protein>
<evidence type="ECO:0000256" key="5">
    <source>
        <dbReference type="HAMAP-Rule" id="MF_00182"/>
    </source>
</evidence>
<name>A0A6G7BGY3_9LACO</name>
<dbReference type="GO" id="GO:0004479">
    <property type="term" value="F:methionyl-tRNA formyltransferase activity"/>
    <property type="evidence" value="ECO:0007669"/>
    <property type="project" value="UniProtKB-UniRule"/>
</dbReference>
<evidence type="ECO:0000256" key="3">
    <source>
        <dbReference type="ARBA" id="ARBA00022679"/>
    </source>
</evidence>
<feature type="domain" description="Formyl transferase N-terminal" evidence="6">
    <location>
        <begin position="4"/>
        <end position="181"/>
    </location>
</feature>
<dbReference type="Pfam" id="PF00551">
    <property type="entry name" value="Formyl_trans_N"/>
    <property type="match status" value="1"/>
</dbReference>
<feature type="domain" description="Formyl transferase C-terminal" evidence="7">
    <location>
        <begin position="204"/>
        <end position="301"/>
    </location>
</feature>
<dbReference type="InterPro" id="IPR044135">
    <property type="entry name" value="Met-tRNA-FMT_C"/>
</dbReference>
<proteinExistence type="inferred from homology"/>
<sequence>MTSVIFLGTPKFGAVVLQGLIDQGYKIEAVVTQPDKKFGRKQELHQSEVKKVALANNLKIYQPLHLSKSEEMNELLSIRPDFIVTAAYGQFLPTKFLQTAKIKAINVHGSLLPKYRGGAPIQYSLINGDKQTGVTIIEMVKKMDAGEMYGSRAIDISDDDTSGSLFEKLSIIGRDLLLEVIPKIIANQIVPTSQDEDKVVFSPNISKGQEQIKTSMTATQAHNLVRALSPQPGAYILMHNKRYKIWQSEVSAEKCSLESGYLVSKNKEFAISFRNGTILKILNIQPTGKKPIAIKDFINGQGNQFKVGEKIVED</sequence>
<dbReference type="GO" id="GO:0005829">
    <property type="term" value="C:cytosol"/>
    <property type="evidence" value="ECO:0007669"/>
    <property type="project" value="TreeGrafter"/>
</dbReference>
<accession>A0A6G7BGY3</accession>
<dbReference type="AlphaFoldDB" id="A0A6G7BGY3"/>
<dbReference type="InterPro" id="IPR001555">
    <property type="entry name" value="GART_AS"/>
</dbReference>
<dbReference type="PANTHER" id="PTHR11138">
    <property type="entry name" value="METHIONYL-TRNA FORMYLTRANSFERASE"/>
    <property type="match status" value="1"/>
</dbReference>
<dbReference type="CDD" id="cd08646">
    <property type="entry name" value="FMT_core_Met-tRNA-FMT_N"/>
    <property type="match status" value="1"/>
</dbReference>
<reference evidence="8 9" key="1">
    <citation type="submission" date="2020-02" db="EMBL/GenBank/DDBJ databases">
        <title>Complete genome sequences of six Lactobacillus iners strains isolated from the human vagina.</title>
        <authorList>
            <person name="France M.T."/>
            <person name="Rutt L."/>
            <person name="Narina S."/>
            <person name="Arbaugh S."/>
            <person name="Humphrys M.S."/>
            <person name="Ma B."/>
            <person name="Hayward M.R."/>
            <person name="Relman D."/>
            <person name="Kwon D.S."/>
            <person name="Ravel J."/>
        </authorList>
    </citation>
    <scope>NUCLEOTIDE SEQUENCE [LARGE SCALE GENOMIC DNA]</scope>
    <source>
        <strain evidence="8 9">C0210C1</strain>
    </source>
</reference>
<evidence type="ECO:0000256" key="4">
    <source>
        <dbReference type="ARBA" id="ARBA00022917"/>
    </source>
</evidence>
<organism evidence="8 9">
    <name type="scientific">Lactobacillus iners</name>
    <dbReference type="NCBI Taxonomy" id="147802"/>
    <lineage>
        <taxon>Bacteria</taxon>
        <taxon>Bacillati</taxon>
        <taxon>Bacillota</taxon>
        <taxon>Bacilli</taxon>
        <taxon>Lactobacillales</taxon>
        <taxon>Lactobacillaceae</taxon>
        <taxon>Lactobacillus</taxon>
    </lineage>
</organism>
<gene>
    <name evidence="5" type="primary">fmt</name>
    <name evidence="8" type="ORF">G6Z83_04470</name>
</gene>
<dbReference type="NCBIfam" id="TIGR00460">
    <property type="entry name" value="fmt"/>
    <property type="match status" value="1"/>
</dbReference>
<evidence type="ECO:0000256" key="1">
    <source>
        <dbReference type="ARBA" id="ARBA00010699"/>
    </source>
</evidence>
<dbReference type="InterPro" id="IPR002376">
    <property type="entry name" value="Formyl_transf_N"/>
</dbReference>
<comment type="function">
    <text evidence="5">Attaches a formyl group to the free amino group of methionyl-tRNA(fMet). The formyl group appears to play a dual role in the initiator identity of N-formylmethionyl-tRNA by promoting its recognition by IF2 and preventing the misappropriation of this tRNA by the elongation apparatus.</text>
</comment>
<evidence type="ECO:0000313" key="8">
    <source>
        <dbReference type="EMBL" id="QIH23955.1"/>
    </source>
</evidence>
<dbReference type="HAMAP" id="MF_00182">
    <property type="entry name" value="Formyl_trans"/>
    <property type="match status" value="1"/>
</dbReference>
<dbReference type="EMBL" id="CP049228">
    <property type="protein sequence ID" value="QIH23955.1"/>
    <property type="molecule type" value="Genomic_DNA"/>
</dbReference>
<dbReference type="Proteomes" id="UP000501676">
    <property type="component" value="Chromosome"/>
</dbReference>
<evidence type="ECO:0000313" key="9">
    <source>
        <dbReference type="Proteomes" id="UP000501676"/>
    </source>
</evidence>
<keyword evidence="3 5" id="KW-0808">Transferase</keyword>
<dbReference type="SUPFAM" id="SSF50486">
    <property type="entry name" value="FMT C-terminal domain-like"/>
    <property type="match status" value="1"/>
</dbReference>
<dbReference type="Pfam" id="PF02911">
    <property type="entry name" value="Formyl_trans_C"/>
    <property type="match status" value="1"/>
</dbReference>
<dbReference type="InterPro" id="IPR036477">
    <property type="entry name" value="Formyl_transf_N_sf"/>
</dbReference>
<dbReference type="InterPro" id="IPR005794">
    <property type="entry name" value="Fmt"/>
</dbReference>
<evidence type="ECO:0000259" key="7">
    <source>
        <dbReference type="Pfam" id="PF02911"/>
    </source>
</evidence>
<comment type="catalytic activity">
    <reaction evidence="5">
        <text>L-methionyl-tRNA(fMet) + (6R)-10-formyltetrahydrofolate = N-formyl-L-methionyl-tRNA(fMet) + (6S)-5,6,7,8-tetrahydrofolate + H(+)</text>
        <dbReference type="Rhea" id="RHEA:24380"/>
        <dbReference type="Rhea" id="RHEA-COMP:9952"/>
        <dbReference type="Rhea" id="RHEA-COMP:9953"/>
        <dbReference type="ChEBI" id="CHEBI:15378"/>
        <dbReference type="ChEBI" id="CHEBI:57453"/>
        <dbReference type="ChEBI" id="CHEBI:78530"/>
        <dbReference type="ChEBI" id="CHEBI:78844"/>
        <dbReference type="ChEBI" id="CHEBI:195366"/>
        <dbReference type="EC" id="2.1.2.9"/>
    </reaction>
</comment>
<dbReference type="SUPFAM" id="SSF53328">
    <property type="entry name" value="Formyltransferase"/>
    <property type="match status" value="1"/>
</dbReference>
<evidence type="ECO:0000259" key="6">
    <source>
        <dbReference type="Pfam" id="PF00551"/>
    </source>
</evidence>
<dbReference type="InterPro" id="IPR041711">
    <property type="entry name" value="Met-tRNA-FMT_N"/>
</dbReference>
<dbReference type="InterPro" id="IPR005793">
    <property type="entry name" value="Formyl_trans_C"/>
</dbReference>
<evidence type="ECO:0000256" key="2">
    <source>
        <dbReference type="ARBA" id="ARBA00012261"/>
    </source>
</evidence>
<dbReference type="EC" id="2.1.2.9" evidence="2 5"/>
<feature type="binding site" evidence="5">
    <location>
        <begin position="110"/>
        <end position="113"/>
    </location>
    <ligand>
        <name>(6S)-5,6,7,8-tetrahydrofolate</name>
        <dbReference type="ChEBI" id="CHEBI:57453"/>
    </ligand>
</feature>